<evidence type="ECO:0000313" key="2">
    <source>
        <dbReference type="EnsemblMetazoa" id="GAUT039152-PA"/>
    </source>
</evidence>
<dbReference type="EnsemblMetazoa" id="GAUT039152-RA">
    <property type="protein sequence ID" value="GAUT039152-PA"/>
    <property type="gene ID" value="GAUT039152"/>
</dbReference>
<organism evidence="2 3">
    <name type="scientific">Glossina austeni</name>
    <name type="common">Savannah tsetse fly</name>
    <dbReference type="NCBI Taxonomy" id="7395"/>
    <lineage>
        <taxon>Eukaryota</taxon>
        <taxon>Metazoa</taxon>
        <taxon>Ecdysozoa</taxon>
        <taxon>Arthropoda</taxon>
        <taxon>Hexapoda</taxon>
        <taxon>Insecta</taxon>
        <taxon>Pterygota</taxon>
        <taxon>Neoptera</taxon>
        <taxon>Endopterygota</taxon>
        <taxon>Diptera</taxon>
        <taxon>Brachycera</taxon>
        <taxon>Muscomorpha</taxon>
        <taxon>Hippoboscoidea</taxon>
        <taxon>Glossinidae</taxon>
        <taxon>Glossina</taxon>
    </lineage>
</organism>
<feature type="transmembrane region" description="Helical" evidence="1">
    <location>
        <begin position="89"/>
        <end position="107"/>
    </location>
</feature>
<keyword evidence="1" id="KW-0472">Membrane</keyword>
<keyword evidence="3" id="KW-1185">Reference proteome</keyword>
<dbReference type="Proteomes" id="UP000078200">
    <property type="component" value="Unassembled WGS sequence"/>
</dbReference>
<accession>A0A1A9VJ82</accession>
<dbReference type="Gene3D" id="3.30.420.610">
    <property type="entry name" value="LOTUS domain-like"/>
    <property type="match status" value="1"/>
</dbReference>
<protein>
    <submittedName>
        <fullName evidence="2">Uncharacterized protein</fullName>
    </submittedName>
</protein>
<sequence length="161" mass="18547">MANKKRIDFDALKSCDIRTYSELSSRKCARVKMFLYRYFFQIRADHPNINEDIKDILANHRNPATAVSVHKIRAAYKARKGVEFPIKGHLGFGAFALSIPFVAVFSSRRGTYLYYRILTSHTTIIWYNVHVVHISRFMAMYCKGKSGRICTNNSTNTLSLN</sequence>
<reference evidence="2" key="1">
    <citation type="submission" date="2020-05" db="UniProtKB">
        <authorList>
            <consortium name="EnsemblMetazoa"/>
        </authorList>
    </citation>
    <scope>IDENTIFICATION</scope>
    <source>
        <strain evidence="2">TTRI</strain>
    </source>
</reference>
<dbReference type="InterPro" id="IPR041966">
    <property type="entry name" value="LOTUS-like"/>
</dbReference>
<evidence type="ECO:0000256" key="1">
    <source>
        <dbReference type="SAM" id="Phobius"/>
    </source>
</evidence>
<keyword evidence="1" id="KW-1133">Transmembrane helix</keyword>
<name>A0A1A9VJ82_GLOAU</name>
<dbReference type="AlphaFoldDB" id="A0A1A9VJ82"/>
<dbReference type="VEuPathDB" id="VectorBase:GAUT039152"/>
<keyword evidence="1" id="KW-0812">Transmembrane</keyword>
<evidence type="ECO:0000313" key="3">
    <source>
        <dbReference type="Proteomes" id="UP000078200"/>
    </source>
</evidence>
<proteinExistence type="predicted"/>
<feature type="transmembrane region" description="Helical" evidence="1">
    <location>
        <begin position="113"/>
        <end position="135"/>
    </location>
</feature>